<accession>A0A4R1R9C9</accession>
<evidence type="ECO:0000313" key="2">
    <source>
        <dbReference type="EMBL" id="TCL62314.1"/>
    </source>
</evidence>
<dbReference type="SUPFAM" id="SSF46785">
    <property type="entry name" value="Winged helix' DNA-binding domain"/>
    <property type="match status" value="1"/>
</dbReference>
<dbReference type="PANTHER" id="PTHR43252:SF2">
    <property type="entry name" value="TRANSCRIPTION REGULATOR, PADR-LIKE FAMILY"/>
    <property type="match status" value="1"/>
</dbReference>
<dbReference type="GO" id="GO:0003677">
    <property type="term" value="F:DNA binding"/>
    <property type="evidence" value="ECO:0007669"/>
    <property type="project" value="UniProtKB-KW"/>
</dbReference>
<name>A0A4R1R9C9_HYDET</name>
<dbReference type="InterPro" id="IPR005149">
    <property type="entry name" value="Tscrpt_reg_PadR_N"/>
</dbReference>
<dbReference type="Gene3D" id="1.10.10.10">
    <property type="entry name" value="Winged helix-like DNA-binding domain superfamily/Winged helix DNA-binding domain"/>
    <property type="match status" value="1"/>
</dbReference>
<keyword evidence="2" id="KW-0238">DNA-binding</keyword>
<dbReference type="PANTHER" id="PTHR43252">
    <property type="entry name" value="TRANSCRIPTIONAL REGULATOR YQJI"/>
    <property type="match status" value="1"/>
</dbReference>
<dbReference type="InterPro" id="IPR036390">
    <property type="entry name" value="WH_DNA-bd_sf"/>
</dbReference>
<gene>
    <name evidence="2" type="ORF">EDC14_102658</name>
</gene>
<comment type="caution">
    <text evidence="2">The sequence shown here is derived from an EMBL/GenBank/DDBJ whole genome shotgun (WGS) entry which is preliminary data.</text>
</comment>
<dbReference type="AlphaFoldDB" id="A0A4R1R9C9"/>
<proteinExistence type="predicted"/>
<dbReference type="OrthoDB" id="9808762at2"/>
<dbReference type="EMBL" id="SLUN01000026">
    <property type="protein sequence ID" value="TCL62314.1"/>
    <property type="molecule type" value="Genomic_DNA"/>
</dbReference>
<dbReference type="Pfam" id="PF03551">
    <property type="entry name" value="PadR"/>
    <property type="match status" value="1"/>
</dbReference>
<dbReference type="RefSeq" id="WP_132015798.1">
    <property type="nucleotide sequence ID" value="NZ_SLUN01000026.1"/>
</dbReference>
<evidence type="ECO:0000313" key="3">
    <source>
        <dbReference type="Proteomes" id="UP000295008"/>
    </source>
</evidence>
<dbReference type="InterPro" id="IPR036388">
    <property type="entry name" value="WH-like_DNA-bd_sf"/>
</dbReference>
<sequence length="261" mass="29786">MARLVILSMLQRRPMHGYEMQQLIQEEKMEQWLNILSGSIYFALNQMEKEGLIRTDSEERTGNRIRKIYAITDEGRRVYRELLRAALLASPHSLKSDFSFALGDAQFLAAEERDRLLCQNMRHLEELQRLWQAGLAVKADHHPAVKALLENDLAMIRNDLRFLGKLREIYAGASADGASFQPVRATHFLIRTTGAYRENSFSYEETVAIGEHENSQWWAWFHSQPAAEFFQRAGAAAVGECFTIADPQSKTVTEIVAIVKA</sequence>
<reference evidence="2 3" key="1">
    <citation type="submission" date="2019-03" db="EMBL/GenBank/DDBJ databases">
        <title>Genomic Encyclopedia of Type Strains, Phase IV (KMG-IV): sequencing the most valuable type-strain genomes for metagenomic binning, comparative biology and taxonomic classification.</title>
        <authorList>
            <person name="Goeker M."/>
        </authorList>
    </citation>
    <scope>NUCLEOTIDE SEQUENCE [LARGE SCALE GENOMIC DNA]</scope>
    <source>
        <strain evidence="2 3">LX-B</strain>
    </source>
</reference>
<keyword evidence="3" id="KW-1185">Reference proteome</keyword>
<evidence type="ECO:0000259" key="1">
    <source>
        <dbReference type="Pfam" id="PF03551"/>
    </source>
</evidence>
<feature type="domain" description="Transcription regulator PadR N-terminal" evidence="1">
    <location>
        <begin position="6"/>
        <end position="80"/>
    </location>
</feature>
<dbReference type="Proteomes" id="UP000295008">
    <property type="component" value="Unassembled WGS sequence"/>
</dbReference>
<organism evidence="2 3">
    <name type="scientific">Hydrogenispora ethanolica</name>
    <dbReference type="NCBI Taxonomy" id="1082276"/>
    <lineage>
        <taxon>Bacteria</taxon>
        <taxon>Bacillati</taxon>
        <taxon>Bacillota</taxon>
        <taxon>Hydrogenispora</taxon>
    </lineage>
</organism>
<protein>
    <submittedName>
        <fullName evidence="2">DNA-binding PadR family transcriptional regulator</fullName>
    </submittedName>
</protein>